<evidence type="ECO:0000256" key="6">
    <source>
        <dbReference type="ARBA" id="ARBA00022989"/>
    </source>
</evidence>
<keyword evidence="7 9" id="KW-0333">Golgi apparatus</keyword>
<feature type="transmembrane region" description="Helical" evidence="9">
    <location>
        <begin position="281"/>
        <end position="300"/>
    </location>
</feature>
<evidence type="ECO:0000313" key="11">
    <source>
        <dbReference type="EMBL" id="CAH0391821.1"/>
    </source>
</evidence>
<feature type="transmembrane region" description="Helical" evidence="9">
    <location>
        <begin position="255"/>
        <end position="275"/>
    </location>
</feature>
<accession>A0A9P0F4I7</accession>
<evidence type="ECO:0000256" key="2">
    <source>
        <dbReference type="ARBA" id="ARBA00022448"/>
    </source>
</evidence>
<evidence type="ECO:0000313" key="12">
    <source>
        <dbReference type="Proteomes" id="UP001152759"/>
    </source>
</evidence>
<dbReference type="EMBL" id="OU963867">
    <property type="protein sequence ID" value="CAH0391821.1"/>
    <property type="molecule type" value="Genomic_DNA"/>
</dbReference>
<feature type="transmembrane region" description="Helical" evidence="9">
    <location>
        <begin position="190"/>
        <end position="209"/>
    </location>
</feature>
<sequence>MNYNHSRGQFAQTPGRKLTKRPTETPGMETYARSENYVPPPAPGFQPSMHANINYPPQPGPTPTYMNPSMQNIQMQPSQPTVQPNMGAPSANYYNQNQHQPFQILSDPMVTNMAMQYGSSLVGSGRQIVDSQFEKYIPVSRLKYYFAVDTNYVARKLMLVLFPFLHKDWSMKYEQNEPVQPKFEVNAPDLYIPVMAYVTYVLVAGLALGTQSKFSPEALGILASSALAWTVVEIVIALLTLYISSIDTLLKTLDLLAYSGYKFVGINLAVLLSLMLSRSGYYITLVYSSFAVAFFLVRTLKLQVLAGNDPYKGSVGNKRRMYFILFIAVMQPIMMWWLSSHLIPSS</sequence>
<dbReference type="OrthoDB" id="337750at2759"/>
<feature type="transmembrane region" description="Helical" evidence="9">
    <location>
        <begin position="321"/>
        <end position="339"/>
    </location>
</feature>
<reference evidence="11" key="1">
    <citation type="submission" date="2021-12" db="EMBL/GenBank/DDBJ databases">
        <authorList>
            <person name="King R."/>
        </authorList>
    </citation>
    <scope>NUCLEOTIDE SEQUENCE</scope>
</reference>
<dbReference type="GO" id="GO:0000139">
    <property type="term" value="C:Golgi membrane"/>
    <property type="evidence" value="ECO:0007669"/>
    <property type="project" value="UniProtKB-SubCell"/>
</dbReference>
<feature type="transmembrane region" description="Helical" evidence="9">
    <location>
        <begin position="221"/>
        <end position="243"/>
    </location>
</feature>
<keyword evidence="12" id="KW-1185">Reference proteome</keyword>
<dbReference type="InterPro" id="IPR005578">
    <property type="entry name" value="Yif1_fam"/>
</dbReference>
<keyword evidence="5 9" id="KW-0653">Protein transport</keyword>
<dbReference type="GO" id="GO:0030134">
    <property type="term" value="C:COPII-coated ER to Golgi transport vesicle"/>
    <property type="evidence" value="ECO:0007669"/>
    <property type="project" value="TreeGrafter"/>
</dbReference>
<evidence type="ECO:0000256" key="7">
    <source>
        <dbReference type="ARBA" id="ARBA00023034"/>
    </source>
</evidence>
<evidence type="ECO:0000256" key="1">
    <source>
        <dbReference type="ARBA" id="ARBA00009727"/>
    </source>
</evidence>
<comment type="function">
    <text evidence="9">Has a role in transport between endoplasmic reticulum and Golgi.</text>
</comment>
<keyword evidence="8 9" id="KW-0472">Membrane</keyword>
<protein>
    <recommendedName>
        <fullName evidence="9">Protein YIF1</fullName>
    </recommendedName>
</protein>
<dbReference type="AlphaFoldDB" id="A0A9P0F4I7"/>
<organism evidence="11 12">
    <name type="scientific">Bemisia tabaci</name>
    <name type="common">Sweetpotato whitefly</name>
    <name type="synonym">Aleurodes tabaci</name>
    <dbReference type="NCBI Taxonomy" id="7038"/>
    <lineage>
        <taxon>Eukaryota</taxon>
        <taxon>Metazoa</taxon>
        <taxon>Ecdysozoa</taxon>
        <taxon>Arthropoda</taxon>
        <taxon>Hexapoda</taxon>
        <taxon>Insecta</taxon>
        <taxon>Pterygota</taxon>
        <taxon>Neoptera</taxon>
        <taxon>Paraneoptera</taxon>
        <taxon>Hemiptera</taxon>
        <taxon>Sternorrhyncha</taxon>
        <taxon>Aleyrodoidea</taxon>
        <taxon>Aleyrodidae</taxon>
        <taxon>Aleyrodinae</taxon>
        <taxon>Bemisia</taxon>
    </lineage>
</organism>
<dbReference type="GO" id="GO:0005789">
    <property type="term" value="C:endoplasmic reticulum membrane"/>
    <property type="evidence" value="ECO:0007669"/>
    <property type="project" value="UniProtKB-SubCell"/>
</dbReference>
<feature type="region of interest" description="Disordered" evidence="10">
    <location>
        <begin position="1"/>
        <end position="26"/>
    </location>
</feature>
<evidence type="ECO:0000256" key="10">
    <source>
        <dbReference type="SAM" id="MobiDB-lite"/>
    </source>
</evidence>
<dbReference type="Pfam" id="PF03878">
    <property type="entry name" value="YIF1"/>
    <property type="match status" value="1"/>
</dbReference>
<comment type="subcellular location">
    <subcellularLocation>
        <location evidence="9">Endoplasmic reticulum membrane</location>
        <topology evidence="9">Multi-pass membrane protein</topology>
    </subcellularLocation>
    <subcellularLocation>
        <location evidence="9">Golgi apparatus membrane</location>
        <topology evidence="9">Multi-pass membrane protein</topology>
    </subcellularLocation>
</comment>
<dbReference type="GO" id="GO:0006888">
    <property type="term" value="P:endoplasmic reticulum to Golgi vesicle-mediated transport"/>
    <property type="evidence" value="ECO:0007669"/>
    <property type="project" value="UniProtKB-UniRule"/>
</dbReference>
<evidence type="ECO:0000256" key="8">
    <source>
        <dbReference type="ARBA" id="ARBA00023136"/>
    </source>
</evidence>
<evidence type="ECO:0000256" key="4">
    <source>
        <dbReference type="ARBA" id="ARBA00022824"/>
    </source>
</evidence>
<evidence type="ECO:0000256" key="5">
    <source>
        <dbReference type="ARBA" id="ARBA00022927"/>
    </source>
</evidence>
<dbReference type="PANTHER" id="PTHR14083">
    <property type="entry name" value="YIP1 INTERACTING FACTOR HOMOLOG YIF1 PROTEIN"/>
    <property type="match status" value="1"/>
</dbReference>
<comment type="similarity">
    <text evidence="1 9">Belongs to the YIF1 family.</text>
</comment>
<keyword evidence="2 9" id="KW-0813">Transport</keyword>
<feature type="compositionally biased region" description="Polar residues" evidence="10">
    <location>
        <begin position="1"/>
        <end position="12"/>
    </location>
</feature>
<dbReference type="Proteomes" id="UP001152759">
    <property type="component" value="Chromosome 6"/>
</dbReference>
<proteinExistence type="inferred from homology"/>
<dbReference type="GO" id="GO:0015031">
    <property type="term" value="P:protein transport"/>
    <property type="evidence" value="ECO:0007669"/>
    <property type="project" value="UniProtKB-KW"/>
</dbReference>
<keyword evidence="3 9" id="KW-0812">Transmembrane</keyword>
<evidence type="ECO:0000256" key="3">
    <source>
        <dbReference type="ARBA" id="ARBA00022692"/>
    </source>
</evidence>
<keyword evidence="4 9" id="KW-0256">Endoplasmic reticulum</keyword>
<dbReference type="KEGG" id="btab:109043203"/>
<dbReference type="PANTHER" id="PTHR14083:SF0">
    <property type="entry name" value="YIP1D-INTERACTING FACTOR 1, ISOFORM C"/>
    <property type="match status" value="1"/>
</dbReference>
<evidence type="ECO:0000256" key="9">
    <source>
        <dbReference type="RuleBase" id="RU368073"/>
    </source>
</evidence>
<dbReference type="GO" id="GO:0005793">
    <property type="term" value="C:endoplasmic reticulum-Golgi intermediate compartment"/>
    <property type="evidence" value="ECO:0007669"/>
    <property type="project" value="UniProtKB-UniRule"/>
</dbReference>
<gene>
    <name evidence="11" type="ORF">BEMITA_LOCUS10404</name>
</gene>
<name>A0A9P0F4I7_BEMTA</name>
<keyword evidence="6 9" id="KW-1133">Transmembrane helix</keyword>